<feature type="region of interest" description="Disordered" evidence="1">
    <location>
        <begin position="322"/>
        <end position="369"/>
    </location>
</feature>
<organism evidence="3">
    <name type="scientific">uncultured Thermomicrobiales bacterium</name>
    <dbReference type="NCBI Taxonomy" id="1645740"/>
    <lineage>
        <taxon>Bacteria</taxon>
        <taxon>Pseudomonadati</taxon>
        <taxon>Thermomicrobiota</taxon>
        <taxon>Thermomicrobia</taxon>
        <taxon>Thermomicrobiales</taxon>
        <taxon>environmental samples</taxon>
    </lineage>
</organism>
<feature type="region of interest" description="Disordered" evidence="1">
    <location>
        <begin position="181"/>
        <end position="203"/>
    </location>
</feature>
<feature type="transmembrane region" description="Helical" evidence="2">
    <location>
        <begin position="30"/>
        <end position="51"/>
    </location>
</feature>
<feature type="compositionally biased region" description="Polar residues" evidence="1">
    <location>
        <begin position="358"/>
        <end position="369"/>
    </location>
</feature>
<keyword evidence="2" id="KW-1133">Transmembrane helix</keyword>
<accession>A0A6J4VAV2</accession>
<proteinExistence type="predicted"/>
<evidence type="ECO:0000256" key="1">
    <source>
        <dbReference type="SAM" id="MobiDB-lite"/>
    </source>
</evidence>
<dbReference type="EMBL" id="CADCWG010000252">
    <property type="protein sequence ID" value="CAA9571044.1"/>
    <property type="molecule type" value="Genomic_DNA"/>
</dbReference>
<keyword evidence="2" id="KW-0812">Transmembrane</keyword>
<evidence type="ECO:0000256" key="2">
    <source>
        <dbReference type="SAM" id="Phobius"/>
    </source>
</evidence>
<protein>
    <submittedName>
        <fullName evidence="3">Uncharacterized protein</fullName>
    </submittedName>
</protein>
<sequence>MIRVRTLCTATPIAVREGERGFEMRQSGRWLSTALGGVAILLVTALLPGVASAGIDDVTATVLVDVVVCADDGLDGTTRYLAGATAADADEGCRAAGPGEATIGLFESATAEDDRGAVFDRADTDDAGRVTFTYDLLQPYVYLAQGEPGTDGFSASADVAVAAGDTLQFLVVTYPDDSGAGAAGADQADAGTTDAGRADDPSAAGTTVSATVVVCDDEALAEQVRFYLGETAASRGLACRDATDGEFTVGLFASATAEEDSGALVTEAETTGGGATFAYAGGEPFVYLGVLDQESRDVAVPETGDLELLVVIYQGAAEAVDGATPTPAVASATPEPADVEEPGPAGVDKSVPADDSGSAPTGTPDTETEITGQILVCDDSSQGTRFEIGVAAADVAQDAGGACVEPAAGAYEVALYASDTGEEDRGERVSAVEVTSGGYFGFTYTGGQPFLYLGVGLPGEYPVAFSDDVPAAGGLLEVVIVD</sequence>
<feature type="compositionally biased region" description="Low complexity" evidence="1">
    <location>
        <begin position="323"/>
        <end position="336"/>
    </location>
</feature>
<gene>
    <name evidence="3" type="ORF">AVDCRST_MAG49-3617</name>
</gene>
<dbReference type="AlphaFoldDB" id="A0A6J4VAV2"/>
<reference evidence="3" key="1">
    <citation type="submission" date="2020-02" db="EMBL/GenBank/DDBJ databases">
        <authorList>
            <person name="Meier V. D."/>
        </authorList>
    </citation>
    <scope>NUCLEOTIDE SEQUENCE</scope>
    <source>
        <strain evidence="3">AVDCRST_MAG49</strain>
    </source>
</reference>
<feature type="compositionally biased region" description="Low complexity" evidence="1">
    <location>
        <begin position="181"/>
        <end position="195"/>
    </location>
</feature>
<keyword evidence="2" id="KW-0472">Membrane</keyword>
<name>A0A6J4VAV2_9BACT</name>
<evidence type="ECO:0000313" key="3">
    <source>
        <dbReference type="EMBL" id="CAA9571044.1"/>
    </source>
</evidence>